<keyword evidence="1" id="KW-1133">Transmembrane helix</keyword>
<protein>
    <submittedName>
        <fullName evidence="2">Divergent polysaccharide deacetylase family protein</fullName>
    </submittedName>
</protein>
<keyword evidence="3" id="KW-1185">Reference proteome</keyword>
<dbReference type="RefSeq" id="WP_197311110.1">
    <property type="nucleotide sequence ID" value="NZ_JADZLT010000049.1"/>
</dbReference>
<dbReference type="EMBL" id="JADZLT010000049">
    <property type="protein sequence ID" value="MBH0238066.1"/>
    <property type="molecule type" value="Genomic_DNA"/>
</dbReference>
<evidence type="ECO:0000256" key="1">
    <source>
        <dbReference type="SAM" id="Phobius"/>
    </source>
</evidence>
<keyword evidence="1" id="KW-0812">Transmembrane</keyword>
<evidence type="ECO:0000313" key="2">
    <source>
        <dbReference type="EMBL" id="MBH0238066.1"/>
    </source>
</evidence>
<sequence>MNDLSAPLGIAIPKASRRRWPIAMIFVAAVSLVVMVAVIWAVMVDDPLGGQPVASARIDRDAARTGGNAVSVVGVRSGSGEDLDAADDIAAAAPPGTAEDDGDDMIAAVDQPGSGAALPTAADARAMPLRALDELVEEGRFGQLPKIGADGTRPLDAYARPVPPIVGASPKIAIIIGGIGLSQSGTQEALRQLPAEVTLAFAPYGNSLDLWQGRARQDGHELLLQLPLEPFDYPDNDPGPHTLLTTLAPEQNSERLDWLMSRLGAYVGVMNYMGARFTADPAAVEPMLRTLKDRGLLYFDDGSSSRSRTLEIGRRLSTPVAGADLVVDALPSDADIDARLAQLEQLARTRGLAVGYASALPVSVRRIAEWTRGLENRGITLVPVTATLAAR</sequence>
<evidence type="ECO:0000313" key="3">
    <source>
        <dbReference type="Proteomes" id="UP000631694"/>
    </source>
</evidence>
<dbReference type="Pfam" id="PF04748">
    <property type="entry name" value="Polysacc_deac_2"/>
    <property type="match status" value="1"/>
</dbReference>
<name>A0A931I2I1_9HYPH</name>
<dbReference type="Gene3D" id="3.20.20.370">
    <property type="entry name" value="Glycoside hydrolase/deacetylase"/>
    <property type="match status" value="1"/>
</dbReference>
<dbReference type="SUPFAM" id="SSF88713">
    <property type="entry name" value="Glycoside hydrolase/deacetylase"/>
    <property type="match status" value="1"/>
</dbReference>
<accession>A0A931I2I1</accession>
<dbReference type="InterPro" id="IPR006837">
    <property type="entry name" value="Divergent_DAC"/>
</dbReference>
<feature type="transmembrane region" description="Helical" evidence="1">
    <location>
        <begin position="20"/>
        <end position="43"/>
    </location>
</feature>
<dbReference type="PANTHER" id="PTHR30105">
    <property type="entry name" value="UNCHARACTERIZED YIBQ-RELATED"/>
    <property type="match status" value="1"/>
</dbReference>
<keyword evidence="1" id="KW-0472">Membrane</keyword>
<dbReference type="AlphaFoldDB" id="A0A931I2I1"/>
<dbReference type="CDD" id="cd10936">
    <property type="entry name" value="CE4_DAC2"/>
    <property type="match status" value="1"/>
</dbReference>
<dbReference type="PANTHER" id="PTHR30105:SF2">
    <property type="entry name" value="DIVERGENT POLYSACCHARIDE DEACETYLASE SUPERFAMILY"/>
    <property type="match status" value="1"/>
</dbReference>
<comment type="caution">
    <text evidence="2">The sequence shown here is derived from an EMBL/GenBank/DDBJ whole genome shotgun (WGS) entry which is preliminary data.</text>
</comment>
<dbReference type="InterPro" id="IPR011330">
    <property type="entry name" value="Glyco_hydro/deAcase_b/a-brl"/>
</dbReference>
<proteinExistence type="predicted"/>
<dbReference type="GO" id="GO:0005975">
    <property type="term" value="P:carbohydrate metabolic process"/>
    <property type="evidence" value="ECO:0007669"/>
    <property type="project" value="InterPro"/>
</dbReference>
<gene>
    <name evidence="2" type="ORF">I5731_09560</name>
</gene>
<reference evidence="2" key="1">
    <citation type="submission" date="2020-12" db="EMBL/GenBank/DDBJ databases">
        <title>Methylobrevis albus sp. nov., isolated from fresh water lack sediment.</title>
        <authorList>
            <person name="Zou Q."/>
        </authorList>
    </citation>
    <scope>NUCLEOTIDE SEQUENCE</scope>
    <source>
        <strain evidence="2">L22</strain>
    </source>
</reference>
<organism evidence="2 3">
    <name type="scientific">Methylobrevis albus</name>
    <dbReference type="NCBI Taxonomy" id="2793297"/>
    <lineage>
        <taxon>Bacteria</taxon>
        <taxon>Pseudomonadati</taxon>
        <taxon>Pseudomonadota</taxon>
        <taxon>Alphaproteobacteria</taxon>
        <taxon>Hyphomicrobiales</taxon>
        <taxon>Pleomorphomonadaceae</taxon>
        <taxon>Methylobrevis</taxon>
    </lineage>
</organism>
<dbReference type="Proteomes" id="UP000631694">
    <property type="component" value="Unassembled WGS sequence"/>
</dbReference>